<evidence type="ECO:0000256" key="1">
    <source>
        <dbReference type="SAM" id="SignalP"/>
    </source>
</evidence>
<organism evidence="2 3">
    <name type="scientific">Moraxella pluranimalium</name>
    <dbReference type="NCBI Taxonomy" id="470453"/>
    <lineage>
        <taxon>Bacteria</taxon>
        <taxon>Pseudomonadati</taxon>
        <taxon>Pseudomonadota</taxon>
        <taxon>Gammaproteobacteria</taxon>
        <taxon>Moraxellales</taxon>
        <taxon>Moraxellaceae</taxon>
        <taxon>Moraxella</taxon>
    </lineage>
</organism>
<sequence>MKKSSLFLVLGLLSTQAFANNNLPFVGTKSFDFGGVPAHHEGYTLSIKKNGQTKLTKTVCYSSHCDRPVTLYSGAFKSMIGFKEGGQQYYIQLTKKQAKLLNRNKQQEYDCDSINGNYGPCVSRYY</sequence>
<proteinExistence type="predicted"/>
<protein>
    <submittedName>
        <fullName evidence="2">Uncharacterized protein</fullName>
    </submittedName>
</protein>
<name>A0A1T0CTL9_9GAMM</name>
<keyword evidence="1" id="KW-0732">Signal</keyword>
<dbReference type="AlphaFoldDB" id="A0A1T0CTL9"/>
<dbReference type="OrthoDB" id="5584862at2"/>
<feature type="signal peptide" evidence="1">
    <location>
        <begin position="1"/>
        <end position="19"/>
    </location>
</feature>
<comment type="caution">
    <text evidence="2">The sequence shown here is derived from an EMBL/GenBank/DDBJ whole genome shotgun (WGS) entry which is preliminary data.</text>
</comment>
<reference evidence="2 3" key="1">
    <citation type="submission" date="2017-02" db="EMBL/GenBank/DDBJ databases">
        <title>Draft genome sequence of Moraxella pluranimalium CCUG 54913T type strain.</title>
        <authorList>
            <person name="Salva-Serra F."/>
            <person name="Engstrom-Jakobsson H."/>
            <person name="Thorell K."/>
            <person name="Jaen-Luchoro D."/>
            <person name="Gonzales-Siles L."/>
            <person name="Karlsson R."/>
            <person name="Yazdan S."/>
            <person name="Boulund F."/>
            <person name="Johnning A."/>
            <person name="Engstrand L."/>
            <person name="Kristiansson E."/>
            <person name="Moore E."/>
        </authorList>
    </citation>
    <scope>NUCLEOTIDE SEQUENCE [LARGE SCALE GENOMIC DNA]</scope>
    <source>
        <strain evidence="2 3">CCUG 54913</strain>
    </source>
</reference>
<dbReference type="STRING" id="470453.B0680_02420"/>
<dbReference type="RefSeq" id="WP_078253451.1">
    <property type="nucleotide sequence ID" value="NZ_MUYU01000006.1"/>
</dbReference>
<accession>A0A1T0CTL9</accession>
<dbReference type="Proteomes" id="UP000189800">
    <property type="component" value="Unassembled WGS sequence"/>
</dbReference>
<keyword evidence="3" id="KW-1185">Reference proteome</keyword>
<gene>
    <name evidence="2" type="ORF">B0680_02420</name>
</gene>
<evidence type="ECO:0000313" key="2">
    <source>
        <dbReference type="EMBL" id="OOS25694.1"/>
    </source>
</evidence>
<feature type="chain" id="PRO_5012391058" evidence="1">
    <location>
        <begin position="20"/>
        <end position="126"/>
    </location>
</feature>
<evidence type="ECO:0000313" key="3">
    <source>
        <dbReference type="Proteomes" id="UP000189800"/>
    </source>
</evidence>
<dbReference type="EMBL" id="MUYU01000006">
    <property type="protein sequence ID" value="OOS25694.1"/>
    <property type="molecule type" value="Genomic_DNA"/>
</dbReference>